<comment type="catalytic activity">
    <reaction evidence="9">
        <text>(1S,2R)-1-C-(indol-3-yl)glycerol 3-phosphate + L-serine = D-glyceraldehyde 3-phosphate + L-tryptophan + H2O</text>
        <dbReference type="Rhea" id="RHEA:10532"/>
        <dbReference type="ChEBI" id="CHEBI:15377"/>
        <dbReference type="ChEBI" id="CHEBI:33384"/>
        <dbReference type="ChEBI" id="CHEBI:57912"/>
        <dbReference type="ChEBI" id="CHEBI:58866"/>
        <dbReference type="ChEBI" id="CHEBI:59776"/>
        <dbReference type="EC" id="4.2.1.20"/>
    </reaction>
</comment>
<dbReference type="EMBL" id="UOEK01000476">
    <property type="protein sequence ID" value="VAW08626.1"/>
    <property type="molecule type" value="Genomic_DNA"/>
</dbReference>
<evidence type="ECO:0000256" key="6">
    <source>
        <dbReference type="ARBA" id="ARBA00022822"/>
    </source>
</evidence>
<keyword evidence="7" id="KW-0057">Aromatic amino acid biosynthesis</keyword>
<dbReference type="PANTHER" id="PTHR43406:SF1">
    <property type="entry name" value="TRYPTOPHAN SYNTHASE ALPHA CHAIN, CHLOROPLASTIC"/>
    <property type="match status" value="1"/>
</dbReference>
<dbReference type="AlphaFoldDB" id="A0A3B0TNK8"/>
<organism evidence="10">
    <name type="scientific">hydrothermal vent metagenome</name>
    <dbReference type="NCBI Taxonomy" id="652676"/>
    <lineage>
        <taxon>unclassified sequences</taxon>
        <taxon>metagenomes</taxon>
        <taxon>ecological metagenomes</taxon>
    </lineage>
</organism>
<dbReference type="InterPro" id="IPR013785">
    <property type="entry name" value="Aldolase_TIM"/>
</dbReference>
<dbReference type="Gene3D" id="3.20.20.70">
    <property type="entry name" value="Aldolase class I"/>
    <property type="match status" value="1"/>
</dbReference>
<dbReference type="GO" id="GO:0005829">
    <property type="term" value="C:cytosol"/>
    <property type="evidence" value="ECO:0007669"/>
    <property type="project" value="TreeGrafter"/>
</dbReference>
<dbReference type="Pfam" id="PF00290">
    <property type="entry name" value="Trp_syntA"/>
    <property type="match status" value="1"/>
</dbReference>
<evidence type="ECO:0000313" key="10">
    <source>
        <dbReference type="EMBL" id="VAW08626.1"/>
    </source>
</evidence>
<protein>
    <recommendedName>
        <fullName evidence="4">tryptophan synthase</fullName>
        <ecNumber evidence="4">4.2.1.20</ecNumber>
    </recommendedName>
</protein>
<dbReference type="EC" id="4.2.1.20" evidence="4"/>
<reference evidence="10" key="1">
    <citation type="submission" date="2018-06" db="EMBL/GenBank/DDBJ databases">
        <authorList>
            <person name="Zhirakovskaya E."/>
        </authorList>
    </citation>
    <scope>NUCLEOTIDE SEQUENCE</scope>
</reference>
<comment type="pathway">
    <text evidence="2">Amino-acid biosynthesis; L-tryptophan biosynthesis; L-tryptophan from chorismate: step 5/5.</text>
</comment>
<keyword evidence="6" id="KW-0822">Tryptophan biosynthesis</keyword>
<dbReference type="UniPathway" id="UPA00035">
    <property type="reaction ID" value="UER00044"/>
</dbReference>
<comment type="function">
    <text evidence="1">The alpha subunit is responsible for the aldol cleavage of indoleglycerol phosphate to indole and glyceraldehyde 3-phosphate.</text>
</comment>
<evidence type="ECO:0000256" key="5">
    <source>
        <dbReference type="ARBA" id="ARBA00022605"/>
    </source>
</evidence>
<dbReference type="HAMAP" id="MF_00131">
    <property type="entry name" value="Trp_synth_alpha"/>
    <property type="match status" value="1"/>
</dbReference>
<evidence type="ECO:0000256" key="2">
    <source>
        <dbReference type="ARBA" id="ARBA00004733"/>
    </source>
</evidence>
<evidence type="ECO:0000256" key="8">
    <source>
        <dbReference type="ARBA" id="ARBA00023239"/>
    </source>
</evidence>
<evidence type="ECO:0000256" key="4">
    <source>
        <dbReference type="ARBA" id="ARBA00012043"/>
    </source>
</evidence>
<keyword evidence="5" id="KW-0028">Amino-acid biosynthesis</keyword>
<dbReference type="NCBIfam" id="TIGR00262">
    <property type="entry name" value="trpA"/>
    <property type="match status" value="1"/>
</dbReference>
<accession>A0A3B0TNK8</accession>
<sequence length="268" mass="27485">MTGKERLAALFDSANSQGRAVFMPYLTVGLPDPESSVAMFTAMAEAGADAFEVGFPYSDPLMDGPTIHEAGLAAIQAGTTVAVGFDLVAQIAATTGKPVIVMTYVNPVLAVGIETFVDRLVEAGACALIVSDIAVGETQEITTACSLRGIGYVQFVAPTTGTDRLREIVATDPVFVYGIAELGVTGERRQGSSNLTTLAANLRAVSEVPLVFGVGISNPEQAAAAAAAGDGVIVGSALVRRVLESNTPEDAVTALRSAVTAFASAMTR</sequence>
<dbReference type="GO" id="GO:0004834">
    <property type="term" value="F:tryptophan synthase activity"/>
    <property type="evidence" value="ECO:0007669"/>
    <property type="project" value="UniProtKB-EC"/>
</dbReference>
<evidence type="ECO:0000256" key="7">
    <source>
        <dbReference type="ARBA" id="ARBA00023141"/>
    </source>
</evidence>
<dbReference type="InterPro" id="IPR002028">
    <property type="entry name" value="Trp_synthase_suA"/>
</dbReference>
<dbReference type="SUPFAM" id="SSF51366">
    <property type="entry name" value="Ribulose-phoshate binding barrel"/>
    <property type="match status" value="1"/>
</dbReference>
<comment type="subunit">
    <text evidence="3">Tetramer of two alpha and two beta chains.</text>
</comment>
<evidence type="ECO:0000256" key="9">
    <source>
        <dbReference type="ARBA" id="ARBA00049047"/>
    </source>
</evidence>
<proteinExistence type="inferred from homology"/>
<name>A0A3B0TNK8_9ZZZZ</name>
<dbReference type="FunFam" id="3.20.20.70:FF:000037">
    <property type="entry name" value="Tryptophan synthase alpha chain"/>
    <property type="match status" value="1"/>
</dbReference>
<evidence type="ECO:0000256" key="1">
    <source>
        <dbReference type="ARBA" id="ARBA00003365"/>
    </source>
</evidence>
<dbReference type="InterPro" id="IPR011060">
    <property type="entry name" value="RibuloseP-bd_barrel"/>
</dbReference>
<evidence type="ECO:0000256" key="3">
    <source>
        <dbReference type="ARBA" id="ARBA00011270"/>
    </source>
</evidence>
<keyword evidence="8 10" id="KW-0456">Lyase</keyword>
<dbReference type="PANTHER" id="PTHR43406">
    <property type="entry name" value="TRYPTOPHAN SYNTHASE, ALPHA CHAIN"/>
    <property type="match status" value="1"/>
</dbReference>
<gene>
    <name evidence="10" type="ORF">MNBD_ACTINO02-1647</name>
</gene>
<dbReference type="CDD" id="cd04724">
    <property type="entry name" value="Tryptophan_synthase_alpha"/>
    <property type="match status" value="1"/>
</dbReference>